<keyword evidence="2" id="KW-1185">Reference proteome</keyword>
<name>A0A9N9N8K5_9GLOM</name>
<gene>
    <name evidence="1" type="ORF">RFULGI_LOCUS10916</name>
</gene>
<accession>A0A9N9N8K5</accession>
<comment type="caution">
    <text evidence="1">The sequence shown here is derived from an EMBL/GenBank/DDBJ whole genome shotgun (WGS) entry which is preliminary data.</text>
</comment>
<reference evidence="1" key="1">
    <citation type="submission" date="2021-06" db="EMBL/GenBank/DDBJ databases">
        <authorList>
            <person name="Kallberg Y."/>
            <person name="Tangrot J."/>
            <person name="Rosling A."/>
        </authorList>
    </citation>
    <scope>NUCLEOTIDE SEQUENCE</scope>
    <source>
        <strain evidence="1">IN212</strain>
    </source>
</reference>
<dbReference type="Proteomes" id="UP000789396">
    <property type="component" value="Unassembled WGS sequence"/>
</dbReference>
<dbReference type="EMBL" id="CAJVPZ010022565">
    <property type="protein sequence ID" value="CAG8712171.1"/>
    <property type="molecule type" value="Genomic_DNA"/>
</dbReference>
<evidence type="ECO:0000313" key="1">
    <source>
        <dbReference type="EMBL" id="CAG8712171.1"/>
    </source>
</evidence>
<feature type="non-terminal residue" evidence="1">
    <location>
        <position position="135"/>
    </location>
</feature>
<evidence type="ECO:0000313" key="2">
    <source>
        <dbReference type="Proteomes" id="UP000789396"/>
    </source>
</evidence>
<protein>
    <submittedName>
        <fullName evidence="1">3483_t:CDS:1</fullName>
    </submittedName>
</protein>
<sequence length="135" mass="15644">MENLKKAQLTVIERDSLPASDIYSEADESNEINDDSKEHCLPNENEWRLVKELINIFELFDETTKVFSTKKYPTLLIVYPIIKFLKFKFATDLNLSLIEANIEEYASDINSNSERDEDSNIQPSKALHIQSMILE</sequence>
<organism evidence="1 2">
    <name type="scientific">Racocetra fulgida</name>
    <dbReference type="NCBI Taxonomy" id="60492"/>
    <lineage>
        <taxon>Eukaryota</taxon>
        <taxon>Fungi</taxon>
        <taxon>Fungi incertae sedis</taxon>
        <taxon>Mucoromycota</taxon>
        <taxon>Glomeromycotina</taxon>
        <taxon>Glomeromycetes</taxon>
        <taxon>Diversisporales</taxon>
        <taxon>Gigasporaceae</taxon>
        <taxon>Racocetra</taxon>
    </lineage>
</organism>
<dbReference type="SUPFAM" id="SSF53098">
    <property type="entry name" value="Ribonuclease H-like"/>
    <property type="match status" value="1"/>
</dbReference>
<dbReference type="OrthoDB" id="2444807at2759"/>
<dbReference type="AlphaFoldDB" id="A0A9N9N8K5"/>
<proteinExistence type="predicted"/>
<dbReference type="InterPro" id="IPR012337">
    <property type="entry name" value="RNaseH-like_sf"/>
</dbReference>